<dbReference type="EMBL" id="CP140158">
    <property type="protein sequence ID" value="WQG84488.1"/>
    <property type="molecule type" value="Genomic_DNA"/>
</dbReference>
<accession>A0ABZ0X1M3</accession>
<sequence>MPLTRANLKAKVSNISLKPLLSNGFMLCRDKVTCYRVRGDFVDVVSIQVGRSLGSLYLHSFINLLVNPLANHLSSYKVGFRLDRNPINGRAWLAPEDDESDIELLLQDIASMASTQSIEFFDSINCYKEYLGKIHSDPNKALFDYEEIICLSKLGQYDDAITLCEQNILRVKEDEEFTKAEINERVRFLDILLASSKQEEIPKEFDVWKEDTLKKIESRAL</sequence>
<name>A0ABZ0X1M3_9GAMM</name>
<organism evidence="1 2">
    <name type="scientific">Kangiella aquimarina</name>
    <dbReference type="NCBI Taxonomy" id="261965"/>
    <lineage>
        <taxon>Bacteria</taxon>
        <taxon>Pseudomonadati</taxon>
        <taxon>Pseudomonadota</taxon>
        <taxon>Gammaproteobacteria</taxon>
        <taxon>Kangiellales</taxon>
        <taxon>Kangiellaceae</taxon>
        <taxon>Kangiella</taxon>
    </lineage>
</organism>
<gene>
    <name evidence="1" type="ORF">SR900_08420</name>
</gene>
<protein>
    <submittedName>
        <fullName evidence="1">Uncharacterized protein</fullName>
    </submittedName>
</protein>
<dbReference type="RefSeq" id="WP_018624960.1">
    <property type="nucleotide sequence ID" value="NZ_CP140158.1"/>
</dbReference>
<dbReference type="Proteomes" id="UP001324185">
    <property type="component" value="Chromosome"/>
</dbReference>
<proteinExistence type="predicted"/>
<keyword evidence="2" id="KW-1185">Reference proteome</keyword>
<reference evidence="1 2" key="1">
    <citation type="submission" date="2023-11" db="EMBL/GenBank/DDBJ databases">
        <title>MicrobeMod: A computational toolkit for identifying prokaryotic methylation and restriction-modification with nanopore sequencing.</title>
        <authorList>
            <person name="Crits-Christoph A."/>
            <person name="Kang S.C."/>
            <person name="Lee H."/>
            <person name="Ostrov N."/>
        </authorList>
    </citation>
    <scope>NUCLEOTIDE SEQUENCE [LARGE SCALE GENOMIC DNA]</scope>
    <source>
        <strain evidence="1 2">DSMZ 16071</strain>
    </source>
</reference>
<evidence type="ECO:0000313" key="1">
    <source>
        <dbReference type="EMBL" id="WQG84488.1"/>
    </source>
</evidence>
<evidence type="ECO:0000313" key="2">
    <source>
        <dbReference type="Proteomes" id="UP001324185"/>
    </source>
</evidence>